<dbReference type="InterPro" id="IPR027417">
    <property type="entry name" value="P-loop_NTPase"/>
</dbReference>
<evidence type="ECO:0000256" key="6">
    <source>
        <dbReference type="SAM" id="SignalP"/>
    </source>
</evidence>
<feature type="domain" description="Sulfotransferase" evidence="7">
    <location>
        <begin position="41"/>
        <end position="249"/>
    </location>
</feature>
<accession>F1L8R2</accession>
<dbReference type="AlphaFoldDB" id="F1L8R2"/>
<evidence type="ECO:0000256" key="4">
    <source>
        <dbReference type="PIRSR" id="PIRSR637359-2"/>
    </source>
</evidence>
<keyword evidence="5" id="KW-1015">Disulfide bond</keyword>
<feature type="chain" id="PRO_5003265478" evidence="6">
    <location>
        <begin position="27"/>
        <end position="299"/>
    </location>
</feature>
<evidence type="ECO:0000256" key="3">
    <source>
        <dbReference type="PIRSR" id="PIRSR637359-1"/>
    </source>
</evidence>
<feature type="binding site" evidence="4">
    <location>
        <begin position="263"/>
        <end position="267"/>
    </location>
    <ligand>
        <name>3'-phosphoadenylyl sulfate</name>
        <dbReference type="ChEBI" id="CHEBI:58339"/>
    </ligand>
</feature>
<organism evidence="8">
    <name type="scientific">Ascaris suum</name>
    <name type="common">Pig roundworm</name>
    <name type="synonym">Ascaris lumbricoides</name>
    <dbReference type="NCBI Taxonomy" id="6253"/>
    <lineage>
        <taxon>Eukaryota</taxon>
        <taxon>Metazoa</taxon>
        <taxon>Ecdysozoa</taxon>
        <taxon>Nematoda</taxon>
        <taxon>Chromadorea</taxon>
        <taxon>Rhabditida</taxon>
        <taxon>Spirurina</taxon>
        <taxon>Ascaridomorpha</taxon>
        <taxon>Ascaridoidea</taxon>
        <taxon>Ascarididae</taxon>
        <taxon>Ascaris</taxon>
    </lineage>
</organism>
<evidence type="ECO:0000256" key="2">
    <source>
        <dbReference type="ARBA" id="ARBA00023180"/>
    </source>
</evidence>
<evidence type="ECO:0000256" key="1">
    <source>
        <dbReference type="ARBA" id="ARBA00022679"/>
    </source>
</evidence>
<evidence type="ECO:0000256" key="5">
    <source>
        <dbReference type="PIRSR" id="PIRSR637359-3"/>
    </source>
</evidence>
<dbReference type="Pfam" id="PF00685">
    <property type="entry name" value="Sulfotransfer_1"/>
    <property type="match status" value="1"/>
</dbReference>
<evidence type="ECO:0000313" key="8">
    <source>
        <dbReference type="EMBL" id="ADY46516.1"/>
    </source>
</evidence>
<sequence length="299" mass="34156">MLTTPRSAYSLLHNLVLILFAANANAAPFNGTDSSLQRRFPQAIIIGVKKAGTRALLEFLRLNPAIKAPGPEVHFFDKNFDKGFEWYRSQMPETDLSHITLEKTPAYFISKTAPERIQKLDKNMKLIVVVRNPITRAISDYTQAISKRKRSAVIQSFEAMAIRNETLNSSGNRSTVNTSWGAVRIGIYHRHIRKWLIYFPLKQIHFVDGERLITSPATEIRAVEKFLGVVPTVRPSDFAMDPVKGFPCVLRVDGTMHCLGKTKGRAHPLVRADVMQTLHDYYKPENEKFFRLVNRRFSW</sequence>
<reference evidence="8" key="1">
    <citation type="journal article" date="2011" name="Genome Res.">
        <title>Deep small RNA sequencing from the nematode Ascaris reveals conservation, functional diversification, and novel developmental profiles.</title>
        <authorList>
            <person name="Wang J."/>
            <person name="Czech B."/>
            <person name="Crunk A."/>
            <person name="Wallace A."/>
            <person name="Mitreva M."/>
            <person name="Hannon G.J."/>
            <person name="Davis R.E."/>
        </authorList>
    </citation>
    <scope>NUCLEOTIDE SEQUENCE</scope>
</reference>
<feature type="disulfide bond" evidence="5">
    <location>
        <begin position="248"/>
        <end position="258"/>
    </location>
</feature>
<feature type="active site" description="For sulfotransferase activity" evidence="3">
    <location>
        <position position="50"/>
    </location>
</feature>
<dbReference type="InterPro" id="IPR000863">
    <property type="entry name" value="Sulfotransferase_dom"/>
</dbReference>
<dbReference type="PANTHER" id="PTHR10605">
    <property type="entry name" value="HEPARAN SULFATE SULFOTRANSFERASE"/>
    <property type="match status" value="1"/>
</dbReference>
<feature type="binding site" evidence="4">
    <location>
        <begin position="50"/>
        <end position="54"/>
    </location>
    <ligand>
        <name>3'-phosphoadenylyl sulfate</name>
        <dbReference type="ChEBI" id="CHEBI:58339"/>
    </ligand>
</feature>
<dbReference type="GO" id="GO:0008467">
    <property type="term" value="F:[heparan sulfate]-glucosamine 3-sulfotransferase activity"/>
    <property type="evidence" value="ECO:0007669"/>
    <property type="project" value="TreeGrafter"/>
</dbReference>
<feature type="binding site" evidence="4">
    <location>
        <position position="139"/>
    </location>
    <ligand>
        <name>3'-phosphoadenylyl sulfate</name>
        <dbReference type="ChEBI" id="CHEBI:58339"/>
    </ligand>
</feature>
<dbReference type="Gene3D" id="3.40.50.300">
    <property type="entry name" value="P-loop containing nucleotide triphosphate hydrolases"/>
    <property type="match status" value="1"/>
</dbReference>
<feature type="signal peptide" evidence="6">
    <location>
        <begin position="1"/>
        <end position="26"/>
    </location>
</feature>
<proteinExistence type="evidence at transcript level"/>
<dbReference type="SUPFAM" id="SSF52540">
    <property type="entry name" value="P-loop containing nucleoside triphosphate hydrolases"/>
    <property type="match status" value="1"/>
</dbReference>
<evidence type="ECO:0000259" key="7">
    <source>
        <dbReference type="Pfam" id="PF00685"/>
    </source>
</evidence>
<dbReference type="PANTHER" id="PTHR10605:SF72">
    <property type="entry name" value="HEPARAN SULFATE 3-O SULFOTRANSFERASE-B, ISOFORM A"/>
    <property type="match status" value="1"/>
</dbReference>
<feature type="binding site" evidence="4">
    <location>
        <position position="131"/>
    </location>
    <ligand>
        <name>3'-phosphoadenylyl sulfate</name>
        <dbReference type="ChEBI" id="CHEBI:58339"/>
    </ligand>
</feature>
<keyword evidence="6" id="KW-0732">Signal</keyword>
<keyword evidence="2" id="KW-0325">Glycoprotein</keyword>
<dbReference type="InterPro" id="IPR037359">
    <property type="entry name" value="NST/OST"/>
</dbReference>
<name>F1L8R2_ASCSU</name>
<protein>
    <submittedName>
        <fullName evidence="8">Heparan sulfate glucosamine 3-O-sulfotransferase 3B1</fullName>
    </submittedName>
</protein>
<keyword evidence="1 8" id="KW-0808">Transferase</keyword>
<dbReference type="EMBL" id="JI173972">
    <property type="protein sequence ID" value="ADY46516.1"/>
    <property type="molecule type" value="mRNA"/>
</dbReference>